<dbReference type="Pfam" id="PF00085">
    <property type="entry name" value="Thioredoxin"/>
    <property type="match status" value="1"/>
</dbReference>
<accession>A0ABT9VG91</accession>
<dbReference type="Gene3D" id="3.40.30.10">
    <property type="entry name" value="Glutaredoxin"/>
    <property type="match status" value="1"/>
</dbReference>
<keyword evidence="3" id="KW-1185">Reference proteome</keyword>
<dbReference type="InterPro" id="IPR036249">
    <property type="entry name" value="Thioredoxin-like_sf"/>
</dbReference>
<comment type="caution">
    <text evidence="2">The sequence shown here is derived from an EMBL/GenBank/DDBJ whole genome shotgun (WGS) entry which is preliminary data.</text>
</comment>
<protein>
    <submittedName>
        <fullName evidence="2">Thioredoxin-like negative regulator of GroEL</fullName>
    </submittedName>
</protein>
<evidence type="ECO:0000313" key="3">
    <source>
        <dbReference type="Proteomes" id="UP001224359"/>
    </source>
</evidence>
<feature type="domain" description="Thioredoxin" evidence="1">
    <location>
        <begin position="15"/>
        <end position="88"/>
    </location>
</feature>
<sequence length="107" mass="12345">MSQTETLQSIEEVRTFVAENDNALLFISSQGCSVCSALWPRIQDELETYDNIALGYVDVDEVKEVSGEYLVFTAPITLVFQDQKEVMREDRFMRMEAFSEKMELMLT</sequence>
<proteinExistence type="predicted"/>
<evidence type="ECO:0000313" key="2">
    <source>
        <dbReference type="EMBL" id="MDQ0159963.1"/>
    </source>
</evidence>
<gene>
    <name evidence="2" type="ORF">J2S77_001950</name>
</gene>
<dbReference type="Proteomes" id="UP001224359">
    <property type="component" value="Unassembled WGS sequence"/>
</dbReference>
<dbReference type="EMBL" id="JAUSTQ010000007">
    <property type="protein sequence ID" value="MDQ0159963.1"/>
    <property type="molecule type" value="Genomic_DNA"/>
</dbReference>
<name>A0ABT9VG91_9BACI</name>
<dbReference type="RefSeq" id="WP_306976836.1">
    <property type="nucleotide sequence ID" value="NZ_JAUSTQ010000007.1"/>
</dbReference>
<dbReference type="SUPFAM" id="SSF52833">
    <property type="entry name" value="Thioredoxin-like"/>
    <property type="match status" value="1"/>
</dbReference>
<organism evidence="2 3">
    <name type="scientific">Alkalibacillus salilacus</name>
    <dbReference type="NCBI Taxonomy" id="284582"/>
    <lineage>
        <taxon>Bacteria</taxon>
        <taxon>Bacillati</taxon>
        <taxon>Bacillota</taxon>
        <taxon>Bacilli</taxon>
        <taxon>Bacillales</taxon>
        <taxon>Bacillaceae</taxon>
        <taxon>Alkalibacillus</taxon>
    </lineage>
</organism>
<reference evidence="2 3" key="1">
    <citation type="submission" date="2023-07" db="EMBL/GenBank/DDBJ databases">
        <title>Genomic Encyclopedia of Type Strains, Phase IV (KMG-IV): sequencing the most valuable type-strain genomes for metagenomic binning, comparative biology and taxonomic classification.</title>
        <authorList>
            <person name="Goeker M."/>
        </authorList>
    </citation>
    <scope>NUCLEOTIDE SEQUENCE [LARGE SCALE GENOMIC DNA]</scope>
    <source>
        <strain evidence="2 3">DSM 16460</strain>
    </source>
</reference>
<dbReference type="CDD" id="cd02947">
    <property type="entry name" value="TRX_family"/>
    <property type="match status" value="1"/>
</dbReference>
<evidence type="ECO:0000259" key="1">
    <source>
        <dbReference type="Pfam" id="PF00085"/>
    </source>
</evidence>
<dbReference type="InterPro" id="IPR013766">
    <property type="entry name" value="Thioredoxin_domain"/>
</dbReference>